<evidence type="ECO:0000256" key="1">
    <source>
        <dbReference type="SAM" id="Phobius"/>
    </source>
</evidence>
<feature type="transmembrane region" description="Helical" evidence="1">
    <location>
        <begin position="95"/>
        <end position="113"/>
    </location>
</feature>
<keyword evidence="1" id="KW-1133">Transmembrane helix</keyword>
<feature type="transmembrane region" description="Helical" evidence="1">
    <location>
        <begin position="119"/>
        <end position="138"/>
    </location>
</feature>
<dbReference type="RefSeq" id="WP_272747858.1">
    <property type="nucleotide sequence ID" value="NZ_JAQQKX010000006.1"/>
</dbReference>
<gene>
    <name evidence="2" type="ORF">PQU92_08865</name>
</gene>
<dbReference type="Proteomes" id="UP001214854">
    <property type="component" value="Unassembled WGS sequence"/>
</dbReference>
<comment type="caution">
    <text evidence="2">The sequence shown here is derived from an EMBL/GenBank/DDBJ whole genome shotgun (WGS) entry which is preliminary data.</text>
</comment>
<protein>
    <recommendedName>
        <fullName evidence="4">Tryptophan-rich sensory protein</fullName>
    </recommendedName>
</protein>
<feature type="transmembrane region" description="Helical" evidence="1">
    <location>
        <begin position="64"/>
        <end position="83"/>
    </location>
</feature>
<proteinExistence type="predicted"/>
<organism evidence="2 3">
    <name type="scientific">Asticcacaulis aquaticus</name>
    <dbReference type="NCBI Taxonomy" id="2984212"/>
    <lineage>
        <taxon>Bacteria</taxon>
        <taxon>Pseudomonadati</taxon>
        <taxon>Pseudomonadota</taxon>
        <taxon>Alphaproteobacteria</taxon>
        <taxon>Caulobacterales</taxon>
        <taxon>Caulobacteraceae</taxon>
        <taxon>Asticcacaulis</taxon>
    </lineage>
</organism>
<accession>A0ABT5HTM0</accession>
<name>A0ABT5HTM0_9CAUL</name>
<dbReference type="EMBL" id="JAQQKX010000006">
    <property type="protein sequence ID" value="MDC7683384.1"/>
    <property type="molecule type" value="Genomic_DNA"/>
</dbReference>
<keyword evidence="3" id="KW-1185">Reference proteome</keyword>
<feature type="transmembrane region" description="Helical" evidence="1">
    <location>
        <begin position="150"/>
        <end position="174"/>
    </location>
</feature>
<evidence type="ECO:0000313" key="2">
    <source>
        <dbReference type="EMBL" id="MDC7683384.1"/>
    </source>
</evidence>
<feature type="transmembrane region" description="Helical" evidence="1">
    <location>
        <begin position="186"/>
        <end position="204"/>
    </location>
</feature>
<feature type="transmembrane region" description="Helical" evidence="1">
    <location>
        <begin position="235"/>
        <end position="254"/>
    </location>
</feature>
<evidence type="ECO:0000313" key="3">
    <source>
        <dbReference type="Proteomes" id="UP001214854"/>
    </source>
</evidence>
<keyword evidence="1" id="KW-0812">Transmembrane</keyword>
<feature type="transmembrane region" description="Helical" evidence="1">
    <location>
        <begin position="211"/>
        <end position="229"/>
    </location>
</feature>
<sequence length="258" mass="27137">MALTLSSDTSATRSALPISGLALLVFAVAQIVASQSPEWFGIGRNVAEQSAATSHPLVPLGPAFAIWGLIYLYGLVSAVWALWHRDSAALKTAGGHLALIWLLDAVWSVWVPVNGIDWISFVIIAVSVISGVSGLLKLNEMSLSQAEKGFLFAPMALVTGWITAAMVVNFTSSLVAAEAMVNPRDVIVSLAFLLGLIAVAGGLLSVIRSVVYAVPLVWALGWIAAANVVRQNEPLMAFTAVIGIGLLLVLTAVVKRRA</sequence>
<keyword evidence="1" id="KW-0472">Membrane</keyword>
<evidence type="ECO:0008006" key="4">
    <source>
        <dbReference type="Google" id="ProtNLM"/>
    </source>
</evidence>
<reference evidence="2 3" key="1">
    <citation type="submission" date="2023-01" db="EMBL/GenBank/DDBJ databases">
        <title>Novel species of the genus Asticcacaulis isolated from rivers.</title>
        <authorList>
            <person name="Lu H."/>
        </authorList>
    </citation>
    <scope>NUCLEOTIDE SEQUENCE [LARGE SCALE GENOMIC DNA]</scope>
    <source>
        <strain evidence="2 3">BYS171W</strain>
    </source>
</reference>